<dbReference type="Proteomes" id="UP000009131">
    <property type="component" value="Unassembled WGS sequence"/>
</dbReference>
<sequence length="269" mass="30248">MAFRRCSLLLLAAISAVSLAREAKEDVLVFFSDERAAMLPWPNVHDDDDFEERFEAFLAQPHIADTLLVAEGEHEEKRSKSRLSSSPEAEDAPHDAPMEASAGKLAGRSHISRVWQILYDASAFCTHLGDFTMPYHSGGLTVLLDAGSIEQKPAVYVSEFRKAHRVAISRREATETYNRALIEITIRGERGPLEREDTWTDDDYACCREYATFVFWLYTDQPKYLVGPQIVKPYCWPDVDADASPTCKHSPPGPHSCIIRTNHFVASTD</sequence>
<organism evidence="3 4">
    <name type="scientific">Mixia osmundae (strain CBS 9802 / IAM 14324 / JCM 22182 / KY 12970)</name>
    <dbReference type="NCBI Taxonomy" id="764103"/>
    <lineage>
        <taxon>Eukaryota</taxon>
        <taxon>Fungi</taxon>
        <taxon>Dikarya</taxon>
        <taxon>Basidiomycota</taxon>
        <taxon>Pucciniomycotina</taxon>
        <taxon>Mixiomycetes</taxon>
        <taxon>Mixiales</taxon>
        <taxon>Mixiaceae</taxon>
        <taxon>Mixia</taxon>
    </lineage>
</organism>
<keyword evidence="2" id="KW-0732">Signal</keyword>
<dbReference type="EMBL" id="BABT02000179">
    <property type="protein sequence ID" value="GAA99117.1"/>
    <property type="molecule type" value="Genomic_DNA"/>
</dbReference>
<evidence type="ECO:0000313" key="4">
    <source>
        <dbReference type="Proteomes" id="UP000009131"/>
    </source>
</evidence>
<evidence type="ECO:0000313" key="3">
    <source>
        <dbReference type="EMBL" id="GAA99117.1"/>
    </source>
</evidence>
<proteinExistence type="predicted"/>
<comment type="caution">
    <text evidence="3">The sequence shown here is derived from an EMBL/GenBank/DDBJ whole genome shotgun (WGS) entry which is preliminary data.</text>
</comment>
<feature type="signal peptide" evidence="2">
    <location>
        <begin position="1"/>
        <end position="20"/>
    </location>
</feature>
<dbReference type="InParanoid" id="G7E8F7"/>
<protein>
    <submittedName>
        <fullName evidence="3">Uncharacterized protein</fullName>
    </submittedName>
</protein>
<reference evidence="3 4" key="1">
    <citation type="journal article" date="2011" name="J. Gen. Appl. Microbiol.">
        <title>Draft genome sequencing of the enigmatic basidiomycete Mixia osmundae.</title>
        <authorList>
            <person name="Nishida H."/>
            <person name="Nagatsuka Y."/>
            <person name="Sugiyama J."/>
        </authorList>
    </citation>
    <scope>NUCLEOTIDE SEQUENCE [LARGE SCALE GENOMIC DNA]</scope>
    <source>
        <strain evidence="4">CBS 9802 / IAM 14324 / JCM 22182 / KY 12970</strain>
    </source>
</reference>
<dbReference type="HOGENOM" id="CLU_1034727_0_0_1"/>
<reference evidence="3 4" key="2">
    <citation type="journal article" date="2012" name="Open Biol.">
        <title>Characteristics of nucleosomes and linker DNA regions on the genome of the basidiomycete Mixia osmundae revealed by mono- and dinucleosome mapping.</title>
        <authorList>
            <person name="Nishida H."/>
            <person name="Kondo S."/>
            <person name="Matsumoto T."/>
            <person name="Suzuki Y."/>
            <person name="Yoshikawa H."/>
            <person name="Taylor T.D."/>
            <person name="Sugiyama J."/>
        </authorList>
    </citation>
    <scope>NUCLEOTIDE SEQUENCE [LARGE SCALE GENOMIC DNA]</scope>
    <source>
        <strain evidence="4">CBS 9802 / IAM 14324 / JCM 22182 / KY 12970</strain>
    </source>
</reference>
<gene>
    <name evidence="3" type="primary">Mo05807</name>
    <name evidence="3" type="ORF">E5Q_05807</name>
</gene>
<name>G7E8F7_MIXOS</name>
<feature type="region of interest" description="Disordered" evidence="1">
    <location>
        <begin position="70"/>
        <end position="103"/>
    </location>
</feature>
<evidence type="ECO:0000256" key="1">
    <source>
        <dbReference type="SAM" id="MobiDB-lite"/>
    </source>
</evidence>
<keyword evidence="4" id="KW-1185">Reference proteome</keyword>
<evidence type="ECO:0000256" key="2">
    <source>
        <dbReference type="SAM" id="SignalP"/>
    </source>
</evidence>
<feature type="chain" id="PRO_5003492577" evidence="2">
    <location>
        <begin position="21"/>
        <end position="269"/>
    </location>
</feature>
<dbReference type="AlphaFoldDB" id="G7E8F7"/>
<accession>G7E8F7</accession>